<evidence type="ECO:0000313" key="1">
    <source>
        <dbReference type="EMBL" id="HIZ71736.1"/>
    </source>
</evidence>
<proteinExistence type="predicted"/>
<comment type="caution">
    <text evidence="1">The sequence shown here is derived from an EMBL/GenBank/DDBJ whole genome shotgun (WGS) entry which is preliminary data.</text>
</comment>
<organism evidence="1 2">
    <name type="scientific">Candidatus Atopostipes pullistercoris</name>
    <dbReference type="NCBI Taxonomy" id="2838467"/>
    <lineage>
        <taxon>Bacteria</taxon>
        <taxon>Bacillati</taxon>
        <taxon>Bacillota</taxon>
        <taxon>Bacilli</taxon>
        <taxon>Lactobacillales</taxon>
        <taxon>Carnobacteriaceae</taxon>
        <taxon>Atopostipes</taxon>
    </lineage>
</organism>
<dbReference type="Proteomes" id="UP000824106">
    <property type="component" value="Unassembled WGS sequence"/>
</dbReference>
<protein>
    <submittedName>
        <fullName evidence="1">Uncharacterized protein</fullName>
    </submittedName>
</protein>
<reference evidence="1" key="1">
    <citation type="journal article" date="2021" name="PeerJ">
        <title>Extensive microbial diversity within the chicken gut microbiome revealed by metagenomics and culture.</title>
        <authorList>
            <person name="Gilroy R."/>
            <person name="Ravi A."/>
            <person name="Getino M."/>
            <person name="Pursley I."/>
            <person name="Horton D.L."/>
            <person name="Alikhan N.F."/>
            <person name="Baker D."/>
            <person name="Gharbi K."/>
            <person name="Hall N."/>
            <person name="Watson M."/>
            <person name="Adriaenssens E.M."/>
            <person name="Foster-Nyarko E."/>
            <person name="Jarju S."/>
            <person name="Secka A."/>
            <person name="Antonio M."/>
            <person name="Oren A."/>
            <person name="Chaudhuri R.R."/>
            <person name="La Ragione R."/>
            <person name="Hildebrand F."/>
            <person name="Pallen M.J."/>
        </authorList>
    </citation>
    <scope>NUCLEOTIDE SEQUENCE</scope>
    <source>
        <strain evidence="1">CHK169-4300</strain>
    </source>
</reference>
<reference evidence="1" key="2">
    <citation type="submission" date="2021-04" db="EMBL/GenBank/DDBJ databases">
        <authorList>
            <person name="Gilroy R."/>
        </authorList>
    </citation>
    <scope>NUCLEOTIDE SEQUENCE</scope>
    <source>
        <strain evidence="1">CHK169-4300</strain>
    </source>
</reference>
<accession>A0A9D2JY91</accession>
<dbReference type="EMBL" id="DXAZ01000134">
    <property type="protein sequence ID" value="HIZ71736.1"/>
    <property type="molecule type" value="Genomic_DNA"/>
</dbReference>
<name>A0A9D2JY91_9LACT</name>
<evidence type="ECO:0000313" key="2">
    <source>
        <dbReference type="Proteomes" id="UP000824106"/>
    </source>
</evidence>
<gene>
    <name evidence="1" type="ORF">H9808_08260</name>
</gene>
<sequence length="59" mass="7159">MTTYNLEGKKIMKYTIRYSVPYDIYRYKMDAKDEEQLATFVKMLTYEKAYGIEVIPKYI</sequence>
<dbReference type="AlphaFoldDB" id="A0A9D2JY91"/>